<sequence length="153" mass="17179">LYHLPDAEDRQRALYEAQRVLRAGGVVLGFAITHAASALAALQTGTIHRPEVFRMCLQTLANGEHWPPPGMPGLLPPSYFHRPAGLREEFETAGFTVREVVAVEGIAWLDRQYFESWGRPERRQRLLELVRRTEADPDLLALSPHIMAAAELC</sequence>
<keyword evidence="2" id="KW-0808">Transferase</keyword>
<organism evidence="2 3">
    <name type="scientific">Dawidia soli</name>
    <dbReference type="NCBI Taxonomy" id="2782352"/>
    <lineage>
        <taxon>Bacteria</taxon>
        <taxon>Pseudomonadati</taxon>
        <taxon>Bacteroidota</taxon>
        <taxon>Cytophagia</taxon>
        <taxon>Cytophagales</taxon>
        <taxon>Chryseotaleaceae</taxon>
        <taxon>Dawidia</taxon>
    </lineage>
</organism>
<dbReference type="AlphaFoldDB" id="A0AAP2GM31"/>
<keyword evidence="1" id="KW-1133">Transmembrane helix</keyword>
<protein>
    <submittedName>
        <fullName evidence="2">SAM-dependent methyltransferase</fullName>
    </submittedName>
</protein>
<reference evidence="2 3" key="1">
    <citation type="submission" date="2021-05" db="EMBL/GenBank/DDBJ databases">
        <title>A Polyphasic approach of four new species of the genus Ohtaekwangia: Ohtaekwangia histidinii sp. nov., Ohtaekwangia cretensis sp. nov., Ohtaekwangia indiensis sp. nov., Ohtaekwangia reichenbachii sp. nov. from diverse environment.</title>
        <authorList>
            <person name="Octaviana S."/>
        </authorList>
    </citation>
    <scope>NUCLEOTIDE SEQUENCE [LARGE SCALE GENOMIC DNA]</scope>
    <source>
        <strain evidence="2 3">PWU37</strain>
    </source>
</reference>
<dbReference type="Proteomes" id="UP001319180">
    <property type="component" value="Unassembled WGS sequence"/>
</dbReference>
<proteinExistence type="predicted"/>
<gene>
    <name evidence="2" type="ORF">KK078_29990</name>
</gene>
<feature type="non-terminal residue" evidence="2">
    <location>
        <position position="1"/>
    </location>
</feature>
<keyword evidence="2" id="KW-0489">Methyltransferase</keyword>
<dbReference type="InterPro" id="IPR029063">
    <property type="entry name" value="SAM-dependent_MTases_sf"/>
</dbReference>
<keyword evidence="1" id="KW-0812">Transmembrane</keyword>
<evidence type="ECO:0000313" key="3">
    <source>
        <dbReference type="Proteomes" id="UP001319180"/>
    </source>
</evidence>
<evidence type="ECO:0000313" key="2">
    <source>
        <dbReference type="EMBL" id="MBT1690833.1"/>
    </source>
</evidence>
<evidence type="ECO:0000256" key="1">
    <source>
        <dbReference type="SAM" id="Phobius"/>
    </source>
</evidence>
<accession>A0AAP2GM31</accession>
<dbReference type="EMBL" id="JAHESC010000094">
    <property type="protein sequence ID" value="MBT1690833.1"/>
    <property type="molecule type" value="Genomic_DNA"/>
</dbReference>
<dbReference type="GO" id="GO:0008168">
    <property type="term" value="F:methyltransferase activity"/>
    <property type="evidence" value="ECO:0007669"/>
    <property type="project" value="UniProtKB-KW"/>
</dbReference>
<dbReference type="SUPFAM" id="SSF53335">
    <property type="entry name" value="S-adenosyl-L-methionine-dependent methyltransferases"/>
    <property type="match status" value="1"/>
</dbReference>
<keyword evidence="3" id="KW-1185">Reference proteome</keyword>
<keyword evidence="1" id="KW-0472">Membrane</keyword>
<comment type="caution">
    <text evidence="2">The sequence shown here is derived from an EMBL/GenBank/DDBJ whole genome shotgun (WGS) entry which is preliminary data.</text>
</comment>
<dbReference type="GO" id="GO:0032259">
    <property type="term" value="P:methylation"/>
    <property type="evidence" value="ECO:0007669"/>
    <property type="project" value="UniProtKB-KW"/>
</dbReference>
<name>A0AAP2GM31_9BACT</name>
<feature type="transmembrane region" description="Helical" evidence="1">
    <location>
        <begin position="20"/>
        <end position="42"/>
    </location>
</feature>
<dbReference type="Gene3D" id="3.40.50.150">
    <property type="entry name" value="Vaccinia Virus protein VP39"/>
    <property type="match status" value="1"/>
</dbReference>